<evidence type="ECO:0000313" key="5">
    <source>
        <dbReference type="Proteomes" id="UP001194580"/>
    </source>
</evidence>
<organism evidence="4 5">
    <name type="scientific">Linnemannia exigua</name>
    <dbReference type="NCBI Taxonomy" id="604196"/>
    <lineage>
        <taxon>Eukaryota</taxon>
        <taxon>Fungi</taxon>
        <taxon>Fungi incertae sedis</taxon>
        <taxon>Mucoromycota</taxon>
        <taxon>Mortierellomycotina</taxon>
        <taxon>Mortierellomycetes</taxon>
        <taxon>Mortierellales</taxon>
        <taxon>Mortierellaceae</taxon>
        <taxon>Linnemannia</taxon>
    </lineage>
</organism>
<dbReference type="InterPro" id="IPR037217">
    <property type="entry name" value="Trp/Indoleamine_2_3_dOase-like"/>
</dbReference>
<dbReference type="InterPro" id="IPR000898">
    <property type="entry name" value="Indolamine_dOase"/>
</dbReference>
<dbReference type="EMBL" id="JAAAIL010000868">
    <property type="protein sequence ID" value="KAG0272744.1"/>
    <property type="molecule type" value="Genomic_DNA"/>
</dbReference>
<dbReference type="SUPFAM" id="SSF140959">
    <property type="entry name" value="Indolic compounds 2,3-dioxygenase-like"/>
    <property type="match status" value="1"/>
</dbReference>
<protein>
    <recommendedName>
        <fullName evidence="6">Indoleamine 2,3-dioxygenase</fullName>
    </recommendedName>
</protein>
<keyword evidence="5" id="KW-1185">Reference proteome</keyword>
<dbReference type="PANTHER" id="PTHR28657:SF5">
    <property type="entry name" value="INDOLEAMINE 2,3-DIOXYGENASE"/>
    <property type="match status" value="1"/>
</dbReference>
<dbReference type="Gene3D" id="1.20.58.480">
    <property type="match status" value="1"/>
</dbReference>
<keyword evidence="3" id="KW-0408">Iron</keyword>
<dbReference type="AlphaFoldDB" id="A0AAD4D9W5"/>
<dbReference type="GO" id="GO:0046872">
    <property type="term" value="F:metal ion binding"/>
    <property type="evidence" value="ECO:0007669"/>
    <property type="project" value="UniProtKB-KW"/>
</dbReference>
<feature type="non-terminal residue" evidence="4">
    <location>
        <position position="238"/>
    </location>
</feature>
<dbReference type="GO" id="GO:0019441">
    <property type="term" value="P:L-tryptophan catabolic process to kynurenine"/>
    <property type="evidence" value="ECO:0007669"/>
    <property type="project" value="InterPro"/>
</dbReference>
<dbReference type="GO" id="GO:0005737">
    <property type="term" value="C:cytoplasm"/>
    <property type="evidence" value="ECO:0007669"/>
    <property type="project" value="TreeGrafter"/>
</dbReference>
<keyword evidence="2" id="KW-0479">Metal-binding</keyword>
<proteinExistence type="inferred from homology"/>
<gene>
    <name evidence="4" type="ORF">BGZ95_011473</name>
</gene>
<name>A0AAD4D9W5_9FUNG</name>
<comment type="caution">
    <text evidence="4">The sequence shown here is derived from an EMBL/GenBank/DDBJ whole genome shotgun (WGS) entry which is preliminary data.</text>
</comment>
<evidence type="ECO:0000313" key="4">
    <source>
        <dbReference type="EMBL" id="KAG0272744.1"/>
    </source>
</evidence>
<evidence type="ECO:0000256" key="1">
    <source>
        <dbReference type="ARBA" id="ARBA00007119"/>
    </source>
</evidence>
<dbReference type="GO" id="GO:0020037">
    <property type="term" value="F:heme binding"/>
    <property type="evidence" value="ECO:0007669"/>
    <property type="project" value="InterPro"/>
</dbReference>
<sequence>MLATTTPAAAATSKEAQAHVVADAPGADSLPIPVLEDYDISPLTGFVPDDQPLSRLPQSYYLPWEETIDQLNHLIDHRQLRTKVDQWPVLEIGQLTTLRQRQRAYTLLGFVAHSYIWGSGLDVAQSIPAPLAIPWVAVSDALEIAPVLTYASNDLWNWKLKDPQGPFELENLETLSTMTGTKDEDWFDIVSTAIEIAAGPALQALIDAIHAVRQDNIHVVTEKLHLAHAQLNKISKLL</sequence>
<dbReference type="GO" id="GO:0033754">
    <property type="term" value="F:indoleamine 2,3-dioxygenase activity"/>
    <property type="evidence" value="ECO:0007669"/>
    <property type="project" value="TreeGrafter"/>
</dbReference>
<dbReference type="Proteomes" id="UP001194580">
    <property type="component" value="Unassembled WGS sequence"/>
</dbReference>
<evidence type="ECO:0000256" key="3">
    <source>
        <dbReference type="ARBA" id="ARBA00023004"/>
    </source>
</evidence>
<accession>A0AAD4D9W5</accession>
<reference evidence="4" key="1">
    <citation type="journal article" date="2020" name="Fungal Divers.">
        <title>Resolving the Mortierellaceae phylogeny through synthesis of multi-gene phylogenetics and phylogenomics.</title>
        <authorList>
            <person name="Vandepol N."/>
            <person name="Liber J."/>
            <person name="Desiro A."/>
            <person name="Na H."/>
            <person name="Kennedy M."/>
            <person name="Barry K."/>
            <person name="Grigoriev I.V."/>
            <person name="Miller A.N."/>
            <person name="O'Donnell K."/>
            <person name="Stajich J.E."/>
            <person name="Bonito G."/>
        </authorList>
    </citation>
    <scope>NUCLEOTIDE SEQUENCE</scope>
    <source>
        <strain evidence="4">NRRL 28262</strain>
    </source>
</reference>
<dbReference type="Pfam" id="PF01231">
    <property type="entry name" value="IDO"/>
    <property type="match status" value="1"/>
</dbReference>
<evidence type="ECO:0000256" key="2">
    <source>
        <dbReference type="ARBA" id="ARBA00022723"/>
    </source>
</evidence>
<dbReference type="GO" id="GO:0034354">
    <property type="term" value="P:'de novo' NAD+ biosynthetic process from L-tryptophan"/>
    <property type="evidence" value="ECO:0007669"/>
    <property type="project" value="TreeGrafter"/>
</dbReference>
<evidence type="ECO:0008006" key="6">
    <source>
        <dbReference type="Google" id="ProtNLM"/>
    </source>
</evidence>
<comment type="similarity">
    <text evidence="1">Belongs to the indoleamine 2,3-dioxygenase family.</text>
</comment>
<dbReference type="PANTHER" id="PTHR28657">
    <property type="entry name" value="INDOLEAMINE 2,3-DIOXYGENASE"/>
    <property type="match status" value="1"/>
</dbReference>